<keyword evidence="11" id="KW-0479">Metal-binding</keyword>
<evidence type="ECO:0000313" key="14">
    <source>
        <dbReference type="Proteomes" id="UP001501523"/>
    </source>
</evidence>
<dbReference type="PANTHER" id="PTHR42837">
    <property type="entry name" value="REGULATOR OF SIGMA-E PROTEASE RSEP"/>
    <property type="match status" value="1"/>
</dbReference>
<dbReference type="CDD" id="cd23081">
    <property type="entry name" value="cpPDZ_EcRseP-like"/>
    <property type="match status" value="1"/>
</dbReference>
<evidence type="ECO:0000256" key="9">
    <source>
        <dbReference type="ARBA" id="ARBA00023049"/>
    </source>
</evidence>
<keyword evidence="4" id="KW-0645">Protease</keyword>
<evidence type="ECO:0000256" key="1">
    <source>
        <dbReference type="ARBA" id="ARBA00001947"/>
    </source>
</evidence>
<dbReference type="PANTHER" id="PTHR42837:SF2">
    <property type="entry name" value="MEMBRANE METALLOPROTEASE ARASP2, CHLOROPLASTIC-RELATED"/>
    <property type="match status" value="1"/>
</dbReference>
<dbReference type="EMBL" id="BAAAEU010000025">
    <property type="protein sequence ID" value="GAA0722689.1"/>
    <property type="molecule type" value="Genomic_DNA"/>
</dbReference>
<dbReference type="InterPro" id="IPR008915">
    <property type="entry name" value="Peptidase_M50"/>
</dbReference>
<evidence type="ECO:0000256" key="7">
    <source>
        <dbReference type="ARBA" id="ARBA00022833"/>
    </source>
</evidence>
<dbReference type="EC" id="3.4.24.-" evidence="11"/>
<comment type="subcellular location">
    <subcellularLocation>
        <location evidence="2">Membrane</location>
        <topology evidence="2">Multi-pass membrane protein</topology>
    </subcellularLocation>
</comment>
<dbReference type="Pfam" id="PF02163">
    <property type="entry name" value="Peptidase_M50"/>
    <property type="match status" value="1"/>
</dbReference>
<dbReference type="Proteomes" id="UP001501523">
    <property type="component" value="Unassembled WGS sequence"/>
</dbReference>
<keyword evidence="5 11" id="KW-0812">Transmembrane</keyword>
<gene>
    <name evidence="13" type="primary">rseP</name>
    <name evidence="13" type="ORF">GCM10009105_33970</name>
</gene>
<evidence type="ECO:0000256" key="6">
    <source>
        <dbReference type="ARBA" id="ARBA00022801"/>
    </source>
</evidence>
<keyword evidence="7 11" id="KW-0862">Zinc</keyword>
<name>A0ABN1IWB9_9GAMM</name>
<comment type="similarity">
    <text evidence="3 11">Belongs to the peptidase M50B family.</text>
</comment>
<dbReference type="InterPro" id="IPR041489">
    <property type="entry name" value="PDZ_6"/>
</dbReference>
<keyword evidence="10 11" id="KW-0472">Membrane</keyword>
<dbReference type="RefSeq" id="WP_343793380.1">
    <property type="nucleotide sequence ID" value="NZ_BAAAEU010000025.1"/>
</dbReference>
<keyword evidence="8 11" id="KW-1133">Transmembrane helix</keyword>
<comment type="caution">
    <text evidence="13">The sequence shown here is derived from an EMBL/GenBank/DDBJ whole genome shotgun (WGS) entry which is preliminary data.</text>
</comment>
<accession>A0ABN1IWB9</accession>
<evidence type="ECO:0000256" key="10">
    <source>
        <dbReference type="ARBA" id="ARBA00023136"/>
    </source>
</evidence>
<feature type="domain" description="PDZ" evidence="12">
    <location>
        <begin position="211"/>
        <end position="282"/>
    </location>
</feature>
<feature type="transmembrane region" description="Helical" evidence="11">
    <location>
        <begin position="6"/>
        <end position="29"/>
    </location>
</feature>
<dbReference type="Gene3D" id="2.30.42.10">
    <property type="match status" value="2"/>
</dbReference>
<evidence type="ECO:0000256" key="4">
    <source>
        <dbReference type="ARBA" id="ARBA00022670"/>
    </source>
</evidence>
<dbReference type="CDD" id="cd06163">
    <property type="entry name" value="S2P-M50_PDZ_RseP-like"/>
    <property type="match status" value="2"/>
</dbReference>
<dbReference type="InterPro" id="IPR036034">
    <property type="entry name" value="PDZ_sf"/>
</dbReference>
<evidence type="ECO:0000256" key="11">
    <source>
        <dbReference type="RuleBase" id="RU362031"/>
    </source>
</evidence>
<keyword evidence="9 11" id="KW-0482">Metalloprotease</keyword>
<protein>
    <recommendedName>
        <fullName evidence="11">Zinc metalloprotease</fullName>
        <ecNumber evidence="11">3.4.24.-</ecNumber>
    </recommendedName>
</protein>
<proteinExistence type="inferred from homology"/>
<dbReference type="Pfam" id="PF17820">
    <property type="entry name" value="PDZ_6"/>
    <property type="match status" value="1"/>
</dbReference>
<keyword evidence="14" id="KW-1185">Reference proteome</keyword>
<sequence length="458" mass="49111">MSQFFGSIWWLIVTMGLLVTFHEFGHFVVARRCGVKVLKFSIGFGPALWSRLDRHGTQFVIAAIPLGGYVKMLDEREVDGAVGPEGLKGAHNRQPVLNRMAISAAGPAFNLIFTLAAFWLMFVIGKPDYLPVVGHVDRVAASAGFQSGDRITAIDGSAVDTWTDASLALLQAGMDRHDIGVTVIDGGGTERQHKLALSQLPAQLDEEGIIREIGLEPRQWALAPVIGTVQPDSAAARAGLKPGDRLVTIAGDRINDWRDIPAAIQKHAEAGKPLTLGVHRGNQLLSLDATPTRNAANADTKAHTAGAWVLGVTPQPSEAKYDATLHYGPLAAIPKAFGETWERSRQTFGMLGRMLTGSASLKNLSGVITIAQVANSSAQLGPAWFLNFLAIISLSLAILNLLPIPILDGGHLLYYLIELIKGSPVSERVQIAGQYVGLTLLMALMGLAFYNDILRIAS</sequence>
<evidence type="ECO:0000256" key="8">
    <source>
        <dbReference type="ARBA" id="ARBA00022989"/>
    </source>
</evidence>
<evidence type="ECO:0000313" key="13">
    <source>
        <dbReference type="EMBL" id="GAA0722689.1"/>
    </source>
</evidence>
<feature type="transmembrane region" description="Helical" evidence="11">
    <location>
        <begin position="384"/>
        <end position="417"/>
    </location>
</feature>
<dbReference type="NCBIfam" id="TIGR00054">
    <property type="entry name" value="RIP metalloprotease RseP"/>
    <property type="match status" value="1"/>
</dbReference>
<dbReference type="GO" id="GO:0008237">
    <property type="term" value="F:metallopeptidase activity"/>
    <property type="evidence" value="ECO:0007669"/>
    <property type="project" value="UniProtKB-KW"/>
</dbReference>
<keyword evidence="6 11" id="KW-0378">Hydrolase</keyword>
<evidence type="ECO:0000259" key="12">
    <source>
        <dbReference type="SMART" id="SM00228"/>
    </source>
</evidence>
<dbReference type="SMART" id="SM00228">
    <property type="entry name" value="PDZ"/>
    <property type="match status" value="2"/>
</dbReference>
<feature type="transmembrane region" description="Helical" evidence="11">
    <location>
        <begin position="429"/>
        <end position="450"/>
    </location>
</feature>
<feature type="domain" description="PDZ" evidence="12">
    <location>
        <begin position="118"/>
        <end position="187"/>
    </location>
</feature>
<reference evidence="13 14" key="1">
    <citation type="journal article" date="2019" name="Int. J. Syst. Evol. Microbiol.">
        <title>The Global Catalogue of Microorganisms (GCM) 10K type strain sequencing project: providing services to taxonomists for standard genome sequencing and annotation.</title>
        <authorList>
            <consortium name="The Broad Institute Genomics Platform"/>
            <consortium name="The Broad Institute Genome Sequencing Center for Infectious Disease"/>
            <person name="Wu L."/>
            <person name="Ma J."/>
        </authorList>
    </citation>
    <scope>NUCLEOTIDE SEQUENCE [LARGE SCALE GENOMIC DNA]</scope>
    <source>
        <strain evidence="13 14">JCM 15421</strain>
    </source>
</reference>
<comment type="cofactor">
    <cofactor evidence="1 11">
        <name>Zn(2+)</name>
        <dbReference type="ChEBI" id="CHEBI:29105"/>
    </cofactor>
</comment>
<dbReference type="SUPFAM" id="SSF50156">
    <property type="entry name" value="PDZ domain-like"/>
    <property type="match status" value="2"/>
</dbReference>
<evidence type="ECO:0000256" key="5">
    <source>
        <dbReference type="ARBA" id="ARBA00022692"/>
    </source>
</evidence>
<dbReference type="InterPro" id="IPR004387">
    <property type="entry name" value="Pept_M50_Zn"/>
</dbReference>
<dbReference type="InterPro" id="IPR001478">
    <property type="entry name" value="PDZ"/>
</dbReference>
<organism evidence="13 14">
    <name type="scientific">Dokdonella soli</name>
    <dbReference type="NCBI Taxonomy" id="529810"/>
    <lineage>
        <taxon>Bacteria</taxon>
        <taxon>Pseudomonadati</taxon>
        <taxon>Pseudomonadota</taxon>
        <taxon>Gammaproteobacteria</taxon>
        <taxon>Lysobacterales</taxon>
        <taxon>Rhodanobacteraceae</taxon>
        <taxon>Dokdonella</taxon>
    </lineage>
</organism>
<feature type="transmembrane region" description="Helical" evidence="11">
    <location>
        <begin position="101"/>
        <end position="122"/>
    </location>
</feature>
<evidence type="ECO:0000256" key="2">
    <source>
        <dbReference type="ARBA" id="ARBA00004141"/>
    </source>
</evidence>
<evidence type="ECO:0000256" key="3">
    <source>
        <dbReference type="ARBA" id="ARBA00007931"/>
    </source>
</evidence>